<gene>
    <name evidence="1" type="ORF">EVAR_8915_1</name>
</gene>
<organism evidence="1 2">
    <name type="scientific">Eumeta variegata</name>
    <name type="common">Bagworm moth</name>
    <name type="synonym">Eumeta japonica</name>
    <dbReference type="NCBI Taxonomy" id="151549"/>
    <lineage>
        <taxon>Eukaryota</taxon>
        <taxon>Metazoa</taxon>
        <taxon>Ecdysozoa</taxon>
        <taxon>Arthropoda</taxon>
        <taxon>Hexapoda</taxon>
        <taxon>Insecta</taxon>
        <taxon>Pterygota</taxon>
        <taxon>Neoptera</taxon>
        <taxon>Endopterygota</taxon>
        <taxon>Lepidoptera</taxon>
        <taxon>Glossata</taxon>
        <taxon>Ditrysia</taxon>
        <taxon>Tineoidea</taxon>
        <taxon>Psychidae</taxon>
        <taxon>Oiketicinae</taxon>
        <taxon>Eumeta</taxon>
    </lineage>
</organism>
<accession>A0A4C1U0A2</accession>
<sequence length="188" mass="20783">MNTDLQTTTVSPSSPAYQAMNTVKRESLLPLCAGSTLHDRSIFSLAILRHCDAFVIDFTAAELETCSFAFSYYIAGSPNTRCATSDFYMNKRMRNLPSLQSYNCIFVENVVLGKATTSTIINYPSPPPSKATKLPYHDEERTRRKGEQCEFDDYLESFHYARSSRAAPPLCAKCAAHTGAETIGAPLS</sequence>
<proteinExistence type="predicted"/>
<dbReference type="Proteomes" id="UP000299102">
    <property type="component" value="Unassembled WGS sequence"/>
</dbReference>
<protein>
    <submittedName>
        <fullName evidence="1">Uncharacterized protein</fullName>
    </submittedName>
</protein>
<evidence type="ECO:0000313" key="1">
    <source>
        <dbReference type="EMBL" id="GBP19755.1"/>
    </source>
</evidence>
<keyword evidence="2" id="KW-1185">Reference proteome</keyword>
<dbReference type="AlphaFoldDB" id="A0A4C1U0A2"/>
<evidence type="ECO:0000313" key="2">
    <source>
        <dbReference type="Proteomes" id="UP000299102"/>
    </source>
</evidence>
<dbReference type="EMBL" id="BGZK01000111">
    <property type="protein sequence ID" value="GBP19755.1"/>
    <property type="molecule type" value="Genomic_DNA"/>
</dbReference>
<name>A0A4C1U0A2_EUMVA</name>
<comment type="caution">
    <text evidence="1">The sequence shown here is derived from an EMBL/GenBank/DDBJ whole genome shotgun (WGS) entry which is preliminary data.</text>
</comment>
<reference evidence="1 2" key="1">
    <citation type="journal article" date="2019" name="Commun. Biol.">
        <title>The bagworm genome reveals a unique fibroin gene that provides high tensile strength.</title>
        <authorList>
            <person name="Kono N."/>
            <person name="Nakamura H."/>
            <person name="Ohtoshi R."/>
            <person name="Tomita M."/>
            <person name="Numata K."/>
            <person name="Arakawa K."/>
        </authorList>
    </citation>
    <scope>NUCLEOTIDE SEQUENCE [LARGE SCALE GENOMIC DNA]</scope>
</reference>